<dbReference type="GO" id="GO:0016491">
    <property type="term" value="F:oxidoreductase activity"/>
    <property type="evidence" value="ECO:0007669"/>
    <property type="project" value="InterPro"/>
</dbReference>
<feature type="domain" description="Alkyl hydroperoxide reductase subunit C/ Thiol specific antioxidant" evidence="2">
    <location>
        <begin position="13"/>
        <end position="53"/>
    </location>
</feature>
<evidence type="ECO:0000313" key="4">
    <source>
        <dbReference type="Proteomes" id="UP000027936"/>
    </source>
</evidence>
<sequence length="53" mass="5912">MPKGATETKTLKVGDKAPDFTLKAHGDREVTLSDYLGKKNVFIAFYPLDWTPV</sequence>
<organism evidence="3 4">
    <name type="scientific">Schinkia azotoformans MEV2011</name>
    <dbReference type="NCBI Taxonomy" id="1348973"/>
    <lineage>
        <taxon>Bacteria</taxon>
        <taxon>Bacillati</taxon>
        <taxon>Bacillota</taxon>
        <taxon>Bacilli</taxon>
        <taxon>Bacillales</taxon>
        <taxon>Bacillaceae</taxon>
        <taxon>Calidifontibacillus/Schinkia group</taxon>
        <taxon>Schinkia</taxon>
    </lineage>
</organism>
<dbReference type="SUPFAM" id="SSF52833">
    <property type="entry name" value="Thioredoxin-like"/>
    <property type="match status" value="1"/>
</dbReference>
<dbReference type="InterPro" id="IPR000866">
    <property type="entry name" value="AhpC/TSA"/>
</dbReference>
<dbReference type="GO" id="GO:0016209">
    <property type="term" value="F:antioxidant activity"/>
    <property type="evidence" value="ECO:0007669"/>
    <property type="project" value="InterPro"/>
</dbReference>
<protein>
    <submittedName>
        <fullName evidence="3">Peroxiredoxin</fullName>
    </submittedName>
</protein>
<dbReference type="AlphaFoldDB" id="A0A072NNW9"/>
<dbReference type="InterPro" id="IPR036249">
    <property type="entry name" value="Thioredoxin-like_sf"/>
</dbReference>
<keyword evidence="1" id="KW-1015">Disulfide bond</keyword>
<dbReference type="EMBL" id="JJRY01000004">
    <property type="protein sequence ID" value="KEF39116.1"/>
    <property type="molecule type" value="Genomic_DNA"/>
</dbReference>
<proteinExistence type="predicted"/>
<evidence type="ECO:0000313" key="3">
    <source>
        <dbReference type="EMBL" id="KEF39116.1"/>
    </source>
</evidence>
<dbReference type="PATRIC" id="fig|1348973.3.peg.1470"/>
<reference evidence="3 4" key="1">
    <citation type="submission" date="2014-04" db="EMBL/GenBank/DDBJ databases">
        <title>Draft genome sequence of Bacillus azotoformans MEV2011, a (co-) denitrifying strain unable to grow in the presence of oxygen.</title>
        <authorList>
            <person name="Nielsen M."/>
            <person name="Schreiber L."/>
            <person name="Finster K."/>
            <person name="Schramm A."/>
        </authorList>
    </citation>
    <scope>NUCLEOTIDE SEQUENCE [LARGE SCALE GENOMIC DNA]</scope>
    <source>
        <strain evidence="3 4">MEV2011</strain>
    </source>
</reference>
<evidence type="ECO:0000259" key="2">
    <source>
        <dbReference type="Pfam" id="PF00578"/>
    </source>
</evidence>
<evidence type="ECO:0000256" key="1">
    <source>
        <dbReference type="ARBA" id="ARBA00023157"/>
    </source>
</evidence>
<name>A0A072NNW9_SCHAZ</name>
<accession>A0A072NNW9</accession>
<dbReference type="Gene3D" id="3.40.30.10">
    <property type="entry name" value="Glutaredoxin"/>
    <property type="match status" value="1"/>
</dbReference>
<comment type="caution">
    <text evidence="3">The sequence shown here is derived from an EMBL/GenBank/DDBJ whole genome shotgun (WGS) entry which is preliminary data.</text>
</comment>
<gene>
    <name evidence="3" type="ORF">M670_01505</name>
</gene>
<dbReference type="Pfam" id="PF00578">
    <property type="entry name" value="AhpC-TSA"/>
    <property type="match status" value="1"/>
</dbReference>
<dbReference type="Proteomes" id="UP000027936">
    <property type="component" value="Unassembled WGS sequence"/>
</dbReference>